<dbReference type="Gene3D" id="3.40.50.300">
    <property type="entry name" value="P-loop containing nucleotide triphosphate hydrolases"/>
    <property type="match status" value="1"/>
</dbReference>
<organism evidence="12 13">
    <name type="scientific">Chitinophaga dinghuensis</name>
    <dbReference type="NCBI Taxonomy" id="1539050"/>
    <lineage>
        <taxon>Bacteria</taxon>
        <taxon>Pseudomonadati</taxon>
        <taxon>Bacteroidota</taxon>
        <taxon>Chitinophagia</taxon>
        <taxon>Chitinophagales</taxon>
        <taxon>Chitinophagaceae</taxon>
        <taxon>Chitinophaga</taxon>
    </lineage>
</organism>
<evidence type="ECO:0000313" key="12">
    <source>
        <dbReference type="EMBL" id="RAJ79231.1"/>
    </source>
</evidence>
<keyword evidence="9 10" id="KW-0227">DNA damage</keyword>
<evidence type="ECO:0000256" key="7">
    <source>
        <dbReference type="ARBA" id="ARBA00022840"/>
    </source>
</evidence>
<comment type="similarity">
    <text evidence="2 9 10">Belongs to the RecF family.</text>
</comment>
<dbReference type="EMBL" id="QLMA01000006">
    <property type="protein sequence ID" value="RAJ79231.1"/>
    <property type="molecule type" value="Genomic_DNA"/>
</dbReference>
<keyword evidence="13" id="KW-1185">Reference proteome</keyword>
<dbReference type="GO" id="GO:0009432">
    <property type="term" value="P:SOS response"/>
    <property type="evidence" value="ECO:0007669"/>
    <property type="project" value="UniProtKB-UniRule"/>
</dbReference>
<evidence type="ECO:0000256" key="10">
    <source>
        <dbReference type="RuleBase" id="RU000578"/>
    </source>
</evidence>
<keyword evidence="4 9" id="KW-0963">Cytoplasm</keyword>
<dbReference type="PANTHER" id="PTHR32182:SF0">
    <property type="entry name" value="DNA REPLICATION AND REPAIR PROTEIN RECF"/>
    <property type="match status" value="1"/>
</dbReference>
<dbReference type="GO" id="GO:0005524">
    <property type="term" value="F:ATP binding"/>
    <property type="evidence" value="ECO:0007669"/>
    <property type="project" value="UniProtKB-UniRule"/>
</dbReference>
<dbReference type="AlphaFoldDB" id="A0A327VT52"/>
<dbReference type="GO" id="GO:0006302">
    <property type="term" value="P:double-strand break repair"/>
    <property type="evidence" value="ECO:0007669"/>
    <property type="project" value="TreeGrafter"/>
</dbReference>
<dbReference type="GO" id="GO:0000731">
    <property type="term" value="P:DNA synthesis involved in DNA repair"/>
    <property type="evidence" value="ECO:0007669"/>
    <property type="project" value="TreeGrafter"/>
</dbReference>
<comment type="function">
    <text evidence="9 10">The RecF protein is involved in DNA metabolism; it is required for DNA replication and normal SOS inducibility. RecF binds preferentially to single-stranded, linear DNA. It also seems to bind ATP.</text>
</comment>
<evidence type="ECO:0000256" key="8">
    <source>
        <dbReference type="ARBA" id="ARBA00023125"/>
    </source>
</evidence>
<reference evidence="12 13" key="1">
    <citation type="submission" date="2018-06" db="EMBL/GenBank/DDBJ databases">
        <title>Genomic Encyclopedia of Archaeal and Bacterial Type Strains, Phase II (KMG-II): from individual species to whole genera.</title>
        <authorList>
            <person name="Goeker M."/>
        </authorList>
    </citation>
    <scope>NUCLEOTIDE SEQUENCE [LARGE SCALE GENOMIC DNA]</scope>
    <source>
        <strain evidence="12 13">DSM 29821</strain>
    </source>
</reference>
<proteinExistence type="inferred from homology"/>
<protein>
    <recommendedName>
        <fullName evidence="3 9">DNA replication and repair protein RecF</fullName>
    </recommendedName>
</protein>
<comment type="caution">
    <text evidence="12">The sequence shown here is derived from an EMBL/GenBank/DDBJ whole genome shotgun (WGS) entry which is preliminary data.</text>
</comment>
<keyword evidence="8 9" id="KW-0238">DNA-binding</keyword>
<dbReference type="SUPFAM" id="SSF52540">
    <property type="entry name" value="P-loop containing nucleoside triphosphate hydrolases"/>
    <property type="match status" value="1"/>
</dbReference>
<accession>A0A327VT52</accession>
<keyword evidence="7 9" id="KW-0067">ATP-binding</keyword>
<gene>
    <name evidence="9" type="primary">recF</name>
    <name evidence="12" type="ORF">CLV59_106292</name>
</gene>
<dbReference type="Pfam" id="PF02463">
    <property type="entry name" value="SMC_N"/>
    <property type="match status" value="1"/>
</dbReference>
<dbReference type="InterPro" id="IPR027417">
    <property type="entry name" value="P-loop_NTPase"/>
</dbReference>
<dbReference type="Gene3D" id="1.20.1050.90">
    <property type="entry name" value="RecF/RecN/SMC, N-terminal domain"/>
    <property type="match status" value="1"/>
</dbReference>
<dbReference type="InterPro" id="IPR003395">
    <property type="entry name" value="RecF/RecN/SMC_N"/>
</dbReference>
<dbReference type="Proteomes" id="UP000249819">
    <property type="component" value="Unassembled WGS sequence"/>
</dbReference>
<evidence type="ECO:0000256" key="3">
    <source>
        <dbReference type="ARBA" id="ARBA00020170"/>
    </source>
</evidence>
<evidence type="ECO:0000256" key="2">
    <source>
        <dbReference type="ARBA" id="ARBA00008016"/>
    </source>
</evidence>
<evidence type="ECO:0000256" key="5">
    <source>
        <dbReference type="ARBA" id="ARBA00022705"/>
    </source>
</evidence>
<dbReference type="GO" id="GO:0003697">
    <property type="term" value="F:single-stranded DNA binding"/>
    <property type="evidence" value="ECO:0007669"/>
    <property type="project" value="UniProtKB-UniRule"/>
</dbReference>
<keyword evidence="9 10" id="KW-0742">SOS response</keyword>
<comment type="subcellular location">
    <subcellularLocation>
        <location evidence="1 9 10">Cytoplasm</location>
    </subcellularLocation>
</comment>
<evidence type="ECO:0000259" key="11">
    <source>
        <dbReference type="Pfam" id="PF02463"/>
    </source>
</evidence>
<evidence type="ECO:0000256" key="6">
    <source>
        <dbReference type="ARBA" id="ARBA00022741"/>
    </source>
</evidence>
<dbReference type="NCBIfam" id="TIGR00611">
    <property type="entry name" value="recf"/>
    <property type="match status" value="1"/>
</dbReference>
<keyword evidence="9 10" id="KW-0234">DNA repair</keyword>
<dbReference type="PROSITE" id="PS00617">
    <property type="entry name" value="RECF_1"/>
    <property type="match status" value="1"/>
</dbReference>
<evidence type="ECO:0000256" key="4">
    <source>
        <dbReference type="ARBA" id="ARBA00022490"/>
    </source>
</evidence>
<dbReference type="HAMAP" id="MF_00365">
    <property type="entry name" value="RecF"/>
    <property type="match status" value="1"/>
</dbReference>
<keyword evidence="5 9" id="KW-0235">DNA replication</keyword>
<dbReference type="InterPro" id="IPR001238">
    <property type="entry name" value="DNA-binding_RecF"/>
</dbReference>
<dbReference type="GO" id="GO:0006260">
    <property type="term" value="P:DNA replication"/>
    <property type="evidence" value="ECO:0007669"/>
    <property type="project" value="UniProtKB-UniRule"/>
</dbReference>
<dbReference type="InterPro" id="IPR018078">
    <property type="entry name" value="DNA-binding_RecF_CS"/>
</dbReference>
<dbReference type="PROSITE" id="PS00618">
    <property type="entry name" value="RECF_2"/>
    <property type="match status" value="1"/>
</dbReference>
<evidence type="ECO:0000313" key="13">
    <source>
        <dbReference type="Proteomes" id="UP000249819"/>
    </source>
</evidence>
<evidence type="ECO:0000256" key="1">
    <source>
        <dbReference type="ARBA" id="ARBA00004496"/>
    </source>
</evidence>
<sequence length="343" mass="39729">MREFKFEERIVGITGKNGSGKTNLLDAIYYLCFTRSYFTSLESQNTQYQTNGFRVEGFLEKNGSNEKITCILKEGKKEISLNDDRYEKFSRHIGQFPAVMIAPDDAEIITGGSEERRKWMDTLLSQIYPDYLEHLIIYQKILLQRNTLLKNMEAGGNRADHLLDVFDMQLVQHGTPVFNARKEFLQSFIPRVQRLYDYISGTHEVVNIRYQCTLQEEDFAKQLHGARFKDMQIQRTSTGIHRDDLVFLLNDYPMKSSASQGQRKSFLFALKLAQYEVLKVHKAFPPLLLLDDVFEKLDQERVMRLIALVASDSYGQVFITDTHAERLIQAFAPTGTRIQLINI</sequence>
<dbReference type="InterPro" id="IPR042174">
    <property type="entry name" value="RecF_2"/>
</dbReference>
<feature type="binding site" evidence="9">
    <location>
        <begin position="15"/>
        <end position="22"/>
    </location>
    <ligand>
        <name>ATP</name>
        <dbReference type="ChEBI" id="CHEBI:30616"/>
    </ligand>
</feature>
<dbReference type="GO" id="GO:0005737">
    <property type="term" value="C:cytoplasm"/>
    <property type="evidence" value="ECO:0007669"/>
    <property type="project" value="UniProtKB-SubCell"/>
</dbReference>
<keyword evidence="6 9" id="KW-0547">Nucleotide-binding</keyword>
<feature type="domain" description="RecF/RecN/SMC N-terminal" evidence="11">
    <location>
        <begin position="4"/>
        <end position="329"/>
    </location>
</feature>
<name>A0A327VT52_9BACT</name>
<evidence type="ECO:0000256" key="9">
    <source>
        <dbReference type="HAMAP-Rule" id="MF_00365"/>
    </source>
</evidence>
<dbReference type="PANTHER" id="PTHR32182">
    <property type="entry name" value="DNA REPLICATION AND REPAIR PROTEIN RECF"/>
    <property type="match status" value="1"/>
</dbReference>